<gene>
    <name evidence="9" type="ORF">EPI10_005296</name>
</gene>
<dbReference type="GO" id="GO:0003964">
    <property type="term" value="F:RNA-directed DNA polymerase activity"/>
    <property type="evidence" value="ECO:0007669"/>
    <property type="project" value="UniProtKB-KW"/>
</dbReference>
<accession>A0A5B6WMY7</accession>
<keyword evidence="5" id="KW-0378">Hydrolase</keyword>
<name>A0A5B6WMY7_9ROSI</name>
<reference evidence="10" key="1">
    <citation type="journal article" date="2019" name="Plant Biotechnol. J.">
        <title>Genome sequencing of the Australian wild diploid species Gossypium australe highlights disease resistance and delayed gland morphogenesis.</title>
        <authorList>
            <person name="Cai Y."/>
            <person name="Cai X."/>
            <person name="Wang Q."/>
            <person name="Wang P."/>
            <person name="Zhang Y."/>
            <person name="Cai C."/>
            <person name="Xu Y."/>
            <person name="Wang K."/>
            <person name="Zhou Z."/>
            <person name="Wang C."/>
            <person name="Geng S."/>
            <person name="Li B."/>
            <person name="Dong Q."/>
            <person name="Hou Y."/>
            <person name="Wang H."/>
            <person name="Ai P."/>
            <person name="Liu Z."/>
            <person name="Yi F."/>
            <person name="Sun M."/>
            <person name="An G."/>
            <person name="Cheng J."/>
            <person name="Zhang Y."/>
            <person name="Shi Q."/>
            <person name="Xie Y."/>
            <person name="Shi X."/>
            <person name="Chang Y."/>
            <person name="Huang F."/>
            <person name="Chen Y."/>
            <person name="Hong S."/>
            <person name="Mi L."/>
            <person name="Sun Q."/>
            <person name="Zhang L."/>
            <person name="Zhou B."/>
            <person name="Peng R."/>
            <person name="Zhang X."/>
            <person name="Liu F."/>
        </authorList>
    </citation>
    <scope>NUCLEOTIDE SEQUENCE [LARGE SCALE GENOMIC DNA]</scope>
    <source>
        <strain evidence="10">cv. PA1801</strain>
    </source>
</reference>
<dbReference type="InterPro" id="IPR043502">
    <property type="entry name" value="DNA/RNA_pol_sf"/>
</dbReference>
<dbReference type="GO" id="GO:0016787">
    <property type="term" value="F:hydrolase activity"/>
    <property type="evidence" value="ECO:0007669"/>
    <property type="project" value="UniProtKB-KW"/>
</dbReference>
<keyword evidence="3" id="KW-0540">Nuclease</keyword>
<dbReference type="AlphaFoldDB" id="A0A5B6WMY7"/>
<protein>
    <submittedName>
        <fullName evidence="9">Polyprotein</fullName>
    </submittedName>
</protein>
<dbReference type="GO" id="GO:0004519">
    <property type="term" value="F:endonuclease activity"/>
    <property type="evidence" value="ECO:0007669"/>
    <property type="project" value="UniProtKB-KW"/>
</dbReference>
<evidence type="ECO:0000313" key="9">
    <source>
        <dbReference type="EMBL" id="KAA3483100.1"/>
    </source>
</evidence>
<keyword evidence="2" id="KW-0548">Nucleotidyltransferase</keyword>
<evidence type="ECO:0000256" key="6">
    <source>
        <dbReference type="ARBA" id="ARBA00022918"/>
    </source>
</evidence>
<feature type="domain" description="Reverse transcriptase RNase H-like" evidence="8">
    <location>
        <begin position="66"/>
        <end position="159"/>
    </location>
</feature>
<evidence type="ECO:0000256" key="3">
    <source>
        <dbReference type="ARBA" id="ARBA00022722"/>
    </source>
</evidence>
<keyword evidence="7" id="KW-1133">Transmembrane helix</keyword>
<dbReference type="Gene3D" id="3.10.10.10">
    <property type="entry name" value="HIV Type 1 Reverse Transcriptase, subunit A, domain 1"/>
    <property type="match status" value="1"/>
</dbReference>
<evidence type="ECO:0000256" key="7">
    <source>
        <dbReference type="SAM" id="Phobius"/>
    </source>
</evidence>
<dbReference type="OrthoDB" id="10055717at2759"/>
<dbReference type="InterPro" id="IPR041373">
    <property type="entry name" value="RT_RNaseH"/>
</dbReference>
<evidence type="ECO:0000259" key="8">
    <source>
        <dbReference type="Pfam" id="PF17917"/>
    </source>
</evidence>
<dbReference type="PANTHER" id="PTHR37984">
    <property type="entry name" value="PROTEIN CBG26694"/>
    <property type="match status" value="1"/>
</dbReference>
<evidence type="ECO:0000256" key="1">
    <source>
        <dbReference type="ARBA" id="ARBA00022679"/>
    </source>
</evidence>
<sequence length="191" mass="22099">MLQAGIIMYSSSSFAFLIVMVKKKYDSWRMCVDYRQLNQLTIKEKFSIPIIESNCTFAATTVKHLEFCVDINASSQGVGVVSRQKVHPIAFFSKALSIRHQALSTYEKEMLAVLFVVKKWNSYLIGCRFKVKTNHQSLRFLTEQQAITPFQQRWATMMFGYDFKVVYRKGRHNIVADALSIREQQASSQLF</sequence>
<evidence type="ECO:0000256" key="4">
    <source>
        <dbReference type="ARBA" id="ARBA00022759"/>
    </source>
</evidence>
<organism evidence="9 10">
    <name type="scientific">Gossypium australe</name>
    <dbReference type="NCBI Taxonomy" id="47621"/>
    <lineage>
        <taxon>Eukaryota</taxon>
        <taxon>Viridiplantae</taxon>
        <taxon>Streptophyta</taxon>
        <taxon>Embryophyta</taxon>
        <taxon>Tracheophyta</taxon>
        <taxon>Spermatophyta</taxon>
        <taxon>Magnoliopsida</taxon>
        <taxon>eudicotyledons</taxon>
        <taxon>Gunneridae</taxon>
        <taxon>Pentapetalae</taxon>
        <taxon>rosids</taxon>
        <taxon>malvids</taxon>
        <taxon>Malvales</taxon>
        <taxon>Malvaceae</taxon>
        <taxon>Malvoideae</taxon>
        <taxon>Gossypium</taxon>
    </lineage>
</organism>
<evidence type="ECO:0000256" key="5">
    <source>
        <dbReference type="ARBA" id="ARBA00022801"/>
    </source>
</evidence>
<keyword evidence="10" id="KW-1185">Reference proteome</keyword>
<dbReference type="Proteomes" id="UP000325315">
    <property type="component" value="Unassembled WGS sequence"/>
</dbReference>
<feature type="transmembrane region" description="Helical" evidence="7">
    <location>
        <begin position="6"/>
        <end position="21"/>
    </location>
</feature>
<dbReference type="InterPro" id="IPR050951">
    <property type="entry name" value="Retrovirus_Pol_polyprotein"/>
</dbReference>
<dbReference type="Pfam" id="PF17917">
    <property type="entry name" value="RT_RNaseH"/>
    <property type="match status" value="1"/>
</dbReference>
<dbReference type="SUPFAM" id="SSF56672">
    <property type="entry name" value="DNA/RNA polymerases"/>
    <property type="match status" value="1"/>
</dbReference>
<keyword evidence="1" id="KW-0808">Transferase</keyword>
<keyword evidence="7" id="KW-0812">Transmembrane</keyword>
<proteinExistence type="predicted"/>
<comment type="caution">
    <text evidence="9">The sequence shown here is derived from an EMBL/GenBank/DDBJ whole genome shotgun (WGS) entry which is preliminary data.</text>
</comment>
<dbReference type="PANTHER" id="PTHR37984:SF15">
    <property type="entry name" value="INTEGRASE CATALYTIC DOMAIN-CONTAINING PROTEIN"/>
    <property type="match status" value="1"/>
</dbReference>
<keyword evidence="7" id="KW-0472">Membrane</keyword>
<keyword evidence="6" id="KW-0695">RNA-directed DNA polymerase</keyword>
<evidence type="ECO:0000313" key="10">
    <source>
        <dbReference type="Proteomes" id="UP000325315"/>
    </source>
</evidence>
<keyword evidence="4" id="KW-0255">Endonuclease</keyword>
<evidence type="ECO:0000256" key="2">
    <source>
        <dbReference type="ARBA" id="ARBA00022695"/>
    </source>
</evidence>
<dbReference type="EMBL" id="SMMG02000002">
    <property type="protein sequence ID" value="KAA3483100.1"/>
    <property type="molecule type" value="Genomic_DNA"/>
</dbReference>
<dbReference type="CDD" id="cd09274">
    <property type="entry name" value="RNase_HI_RT_Ty3"/>
    <property type="match status" value="1"/>
</dbReference>